<dbReference type="PANTHER" id="PTHR43649">
    <property type="entry name" value="ARABINOSE-BINDING PROTEIN-RELATED"/>
    <property type="match status" value="1"/>
</dbReference>
<dbReference type="EMBL" id="WHJE01000016">
    <property type="protein sequence ID" value="KAE8765076.1"/>
    <property type="molecule type" value="Genomic_DNA"/>
</dbReference>
<keyword evidence="1" id="KW-0732">Signal</keyword>
<dbReference type="InterPro" id="IPR006059">
    <property type="entry name" value="SBP"/>
</dbReference>
<name>A0A7J5URL7_9MICO</name>
<feature type="signal peptide" evidence="1">
    <location>
        <begin position="1"/>
        <end position="17"/>
    </location>
</feature>
<dbReference type="Gene3D" id="3.40.190.10">
    <property type="entry name" value="Periplasmic binding protein-like II"/>
    <property type="match status" value="1"/>
</dbReference>
<sequence length="447" mass="45786">MNRKALLAATSLGAALALGLAGCSSGGGSGGSSSSGGGGDGAQKITFLTHWGPEQVGMLDEAAAAFTKENPDITVDVQAVPFGNLLSTLRTQGASPDGPTIAGIYDAWLPELARDGLAAEAPSDVAGDVKANWPANVVGAASQQGTVHGIPNEVDLYQLNYNKALFADAGVAEPPADWDALIDAATKIKATGQARQGIGFITSWNSGAVHPFLSLLASDGGTFLNEEGTQATLTSPQALETAELYQRLVDEGLTDTAMSTANANTTGPYLDNFVNGKTGMIIMANWWEGSLKDAMGDKFGDVATAPIPVGPSGTTSSSISYSWMTMVNGNADDAKQKAAWEFLTWLNGPDSGKGGSSAMGDILVSMGILPSRSSDIDAHKADLESDFLTPYVDALDSATPFPTVIGGPAAADALQRQIEALLNGQLDAKAAMEAANKDVDAALSSAQ</sequence>
<protein>
    <submittedName>
        <fullName evidence="2">Extracellular solute-binding protein</fullName>
    </submittedName>
</protein>
<gene>
    <name evidence="2" type="ORF">GB883_05660</name>
</gene>
<dbReference type="OrthoDB" id="2510110at2"/>
<organism evidence="2 3">
    <name type="scientific">Georgenia thermotolerans</name>
    <dbReference type="NCBI Taxonomy" id="527326"/>
    <lineage>
        <taxon>Bacteria</taxon>
        <taxon>Bacillati</taxon>
        <taxon>Actinomycetota</taxon>
        <taxon>Actinomycetes</taxon>
        <taxon>Micrococcales</taxon>
        <taxon>Bogoriellaceae</taxon>
        <taxon>Georgenia</taxon>
    </lineage>
</organism>
<proteinExistence type="predicted"/>
<dbReference type="Proteomes" id="UP000451860">
    <property type="component" value="Unassembled WGS sequence"/>
</dbReference>
<dbReference type="SUPFAM" id="SSF53850">
    <property type="entry name" value="Periplasmic binding protein-like II"/>
    <property type="match status" value="1"/>
</dbReference>
<keyword evidence="3" id="KW-1185">Reference proteome</keyword>
<reference evidence="2 3" key="1">
    <citation type="submission" date="2019-10" db="EMBL/GenBank/DDBJ databases">
        <title>Georgenia wutianyii sp. nov. and Georgenia yuyongxinii sp. nov. isolated from plateau pika (Ochotona curzoniae) in the Qinghai-Tibet plateau of China.</title>
        <authorList>
            <person name="Tian Z."/>
        </authorList>
    </citation>
    <scope>NUCLEOTIDE SEQUENCE [LARGE SCALE GENOMIC DNA]</scope>
    <source>
        <strain evidence="2 3">DSM 21501</strain>
    </source>
</reference>
<feature type="chain" id="PRO_5039247860" evidence="1">
    <location>
        <begin position="18"/>
        <end position="447"/>
    </location>
</feature>
<accession>A0A7J5URL7</accession>
<dbReference type="InterPro" id="IPR050490">
    <property type="entry name" value="Bact_solute-bd_prot1"/>
</dbReference>
<dbReference type="PANTHER" id="PTHR43649:SF12">
    <property type="entry name" value="DIACETYLCHITOBIOSE BINDING PROTEIN DASA"/>
    <property type="match status" value="1"/>
</dbReference>
<dbReference type="PROSITE" id="PS51257">
    <property type="entry name" value="PROKAR_LIPOPROTEIN"/>
    <property type="match status" value="1"/>
</dbReference>
<dbReference type="RefSeq" id="WP_152203389.1">
    <property type="nucleotide sequence ID" value="NZ_VUKF01000027.1"/>
</dbReference>
<evidence type="ECO:0000313" key="3">
    <source>
        <dbReference type="Proteomes" id="UP000451860"/>
    </source>
</evidence>
<evidence type="ECO:0000256" key="1">
    <source>
        <dbReference type="SAM" id="SignalP"/>
    </source>
</evidence>
<dbReference type="AlphaFoldDB" id="A0A7J5URL7"/>
<evidence type="ECO:0000313" key="2">
    <source>
        <dbReference type="EMBL" id="KAE8765076.1"/>
    </source>
</evidence>
<comment type="caution">
    <text evidence="2">The sequence shown here is derived from an EMBL/GenBank/DDBJ whole genome shotgun (WGS) entry which is preliminary data.</text>
</comment>
<dbReference type="Pfam" id="PF01547">
    <property type="entry name" value="SBP_bac_1"/>
    <property type="match status" value="1"/>
</dbReference>